<proteinExistence type="inferred from homology"/>
<keyword evidence="11" id="KW-1185">Reference proteome</keyword>
<dbReference type="GO" id="GO:0060070">
    <property type="term" value="P:canonical Wnt signaling pathway"/>
    <property type="evidence" value="ECO:0007669"/>
    <property type="project" value="TreeGrafter"/>
</dbReference>
<comment type="function">
    <text evidence="9">Ligand for members of the frizzled family of seven transmembrane receptors.</text>
</comment>
<gene>
    <name evidence="12" type="primary">LOC108739205</name>
</gene>
<dbReference type="OrthoDB" id="5945655at2759"/>
<keyword evidence="4" id="KW-0964">Secreted</keyword>
<keyword evidence="3 9" id="KW-0217">Developmental protein</keyword>
<dbReference type="InterPro" id="IPR005817">
    <property type="entry name" value="Wnt"/>
</dbReference>
<sequence length="384" mass="43786">MRMILYPWAILPAVYFLLIGVRSKIAHSPDNYYISKQSTLSSAFRDTTVCRTIPGLTKAQVELCYRQPDTTEMALQGLEQSVKECQQQFATHRWNCSISTKSRNPHTSVMFQKGYRESAFVYALSSAAVVMNVARACSQGFIISCGCDPNKQNMKKGSEDFTFKWGGCSHNLQYGIRFSKQFLDSREKASDIQSKINLHNNQVGRLVIKNNMQIKCKCHGVSGSCELKTCWRQVPDIKQIGKILKDRYEKAILVNHSNLGNGKQKNQNRITTTKKKRKKPQARLKLWVTPDNKMKKKDLVQSLLFYQRSPTFCEKDLNADALGTIGRQCNRTSTGPDNCSSLCCGRGYNLQRIVRTEKCKCRFIWCCQVECQDCSIEEWVAICN</sequence>
<dbReference type="CTD" id="34011"/>
<organism evidence="11 12">
    <name type="scientific">Agrilus planipennis</name>
    <name type="common">Emerald ash borer</name>
    <name type="synonym">Agrilus marcopoli</name>
    <dbReference type="NCBI Taxonomy" id="224129"/>
    <lineage>
        <taxon>Eukaryota</taxon>
        <taxon>Metazoa</taxon>
        <taxon>Ecdysozoa</taxon>
        <taxon>Arthropoda</taxon>
        <taxon>Hexapoda</taxon>
        <taxon>Insecta</taxon>
        <taxon>Pterygota</taxon>
        <taxon>Neoptera</taxon>
        <taxon>Endopterygota</taxon>
        <taxon>Coleoptera</taxon>
        <taxon>Polyphaga</taxon>
        <taxon>Elateriformia</taxon>
        <taxon>Buprestoidea</taxon>
        <taxon>Buprestidae</taxon>
        <taxon>Agrilinae</taxon>
        <taxon>Agrilus</taxon>
    </lineage>
</organism>
<dbReference type="InterPro" id="IPR018161">
    <property type="entry name" value="Wnt_CS"/>
</dbReference>
<keyword evidence="6 9" id="KW-0879">Wnt signaling pathway</keyword>
<protein>
    <recommendedName>
        <fullName evidence="9">Protein Wnt</fullName>
    </recommendedName>
</protein>
<dbReference type="GO" id="GO:0005615">
    <property type="term" value="C:extracellular space"/>
    <property type="evidence" value="ECO:0007669"/>
    <property type="project" value="TreeGrafter"/>
</dbReference>
<dbReference type="GO" id="GO:0000902">
    <property type="term" value="P:cell morphogenesis"/>
    <property type="evidence" value="ECO:0007669"/>
    <property type="project" value="UniProtKB-ARBA"/>
</dbReference>
<accession>A0A1W4X7W8</accession>
<evidence type="ECO:0000256" key="6">
    <source>
        <dbReference type="ARBA" id="ARBA00022687"/>
    </source>
</evidence>
<comment type="similarity">
    <text evidence="2 9">Belongs to the Wnt family.</text>
</comment>
<feature type="chain" id="PRO_5010693521" description="Protein Wnt" evidence="10">
    <location>
        <begin position="24"/>
        <end position="384"/>
    </location>
</feature>
<dbReference type="Gene3D" id="3.30.2460.20">
    <property type="match status" value="1"/>
</dbReference>
<keyword evidence="7" id="KW-1015">Disulfide bond</keyword>
<dbReference type="CDD" id="cd19342">
    <property type="entry name" value="Wnt_Wnt10"/>
    <property type="match status" value="1"/>
</dbReference>
<evidence type="ECO:0000256" key="3">
    <source>
        <dbReference type="ARBA" id="ARBA00022473"/>
    </source>
</evidence>
<evidence type="ECO:0000256" key="1">
    <source>
        <dbReference type="ARBA" id="ARBA00004498"/>
    </source>
</evidence>
<feature type="signal peptide" evidence="10">
    <location>
        <begin position="1"/>
        <end position="23"/>
    </location>
</feature>
<dbReference type="InParanoid" id="A0A1W4X7W8"/>
<dbReference type="GO" id="GO:0005125">
    <property type="term" value="F:cytokine activity"/>
    <property type="evidence" value="ECO:0007669"/>
    <property type="project" value="TreeGrafter"/>
</dbReference>
<evidence type="ECO:0000256" key="9">
    <source>
        <dbReference type="RuleBase" id="RU003500"/>
    </source>
</evidence>
<reference evidence="12" key="1">
    <citation type="submission" date="2025-08" db="UniProtKB">
        <authorList>
            <consortium name="RefSeq"/>
        </authorList>
    </citation>
    <scope>IDENTIFICATION</scope>
    <source>
        <tissue evidence="12">Entire body</tissue>
    </source>
</reference>
<evidence type="ECO:0000256" key="5">
    <source>
        <dbReference type="ARBA" id="ARBA00022530"/>
    </source>
</evidence>
<dbReference type="PANTHER" id="PTHR12027:SF98">
    <property type="entry name" value="PROTEIN WNT"/>
    <property type="match status" value="1"/>
</dbReference>
<dbReference type="GO" id="GO:0005109">
    <property type="term" value="F:frizzled binding"/>
    <property type="evidence" value="ECO:0007669"/>
    <property type="project" value="TreeGrafter"/>
</dbReference>
<dbReference type="Proteomes" id="UP000192223">
    <property type="component" value="Unplaced"/>
</dbReference>
<dbReference type="RefSeq" id="XP_018328498.1">
    <property type="nucleotide sequence ID" value="XM_018472996.2"/>
</dbReference>
<dbReference type="FunFam" id="3.30.2460.20:FF:000001">
    <property type="entry name" value="Wnt homolog"/>
    <property type="match status" value="1"/>
</dbReference>
<name>A0A1W4X7W8_AGRPL</name>
<evidence type="ECO:0000256" key="4">
    <source>
        <dbReference type="ARBA" id="ARBA00022525"/>
    </source>
</evidence>
<evidence type="ECO:0000256" key="7">
    <source>
        <dbReference type="ARBA" id="ARBA00023157"/>
    </source>
</evidence>
<dbReference type="FunCoup" id="A0A1W4X7W8">
    <property type="interactions" value="138"/>
</dbReference>
<dbReference type="PROSITE" id="PS00246">
    <property type="entry name" value="WNT1"/>
    <property type="match status" value="1"/>
</dbReference>
<evidence type="ECO:0000256" key="2">
    <source>
        <dbReference type="ARBA" id="ARBA00005683"/>
    </source>
</evidence>
<dbReference type="GO" id="GO:0030182">
    <property type="term" value="P:neuron differentiation"/>
    <property type="evidence" value="ECO:0007669"/>
    <property type="project" value="TreeGrafter"/>
</dbReference>
<evidence type="ECO:0000313" key="12">
    <source>
        <dbReference type="RefSeq" id="XP_018328498.1"/>
    </source>
</evidence>
<dbReference type="Pfam" id="PF00110">
    <property type="entry name" value="wnt"/>
    <property type="match status" value="1"/>
</dbReference>
<dbReference type="InterPro" id="IPR043158">
    <property type="entry name" value="Wnt_C"/>
</dbReference>
<dbReference type="GeneID" id="108739205"/>
<keyword evidence="5" id="KW-0272">Extracellular matrix</keyword>
<dbReference type="STRING" id="224129.A0A1W4X7W8"/>
<keyword evidence="10" id="KW-0732">Signal</keyword>
<keyword evidence="8" id="KW-0449">Lipoprotein</keyword>
<dbReference type="PANTHER" id="PTHR12027">
    <property type="entry name" value="WNT RELATED"/>
    <property type="match status" value="1"/>
</dbReference>
<dbReference type="GO" id="GO:0045165">
    <property type="term" value="P:cell fate commitment"/>
    <property type="evidence" value="ECO:0007669"/>
    <property type="project" value="TreeGrafter"/>
</dbReference>
<comment type="subcellular location">
    <subcellularLocation>
        <location evidence="1 9">Secreted</location>
        <location evidence="1 9">Extracellular space</location>
        <location evidence="1 9">Extracellular matrix</location>
    </subcellularLocation>
</comment>
<dbReference type="GO" id="GO:0060560">
    <property type="term" value="P:developmental growth involved in morphogenesis"/>
    <property type="evidence" value="ECO:0007669"/>
    <property type="project" value="UniProtKB-ARBA"/>
</dbReference>
<evidence type="ECO:0000313" key="11">
    <source>
        <dbReference type="Proteomes" id="UP000192223"/>
    </source>
</evidence>
<dbReference type="SMART" id="SM00097">
    <property type="entry name" value="WNT1"/>
    <property type="match status" value="1"/>
</dbReference>
<evidence type="ECO:0000256" key="8">
    <source>
        <dbReference type="ARBA" id="ARBA00023288"/>
    </source>
</evidence>
<dbReference type="GO" id="GO:0007517">
    <property type="term" value="P:muscle organ development"/>
    <property type="evidence" value="ECO:0007669"/>
    <property type="project" value="UniProtKB-ARBA"/>
</dbReference>
<dbReference type="AlphaFoldDB" id="A0A1W4X7W8"/>
<evidence type="ECO:0000256" key="10">
    <source>
        <dbReference type="SAM" id="SignalP"/>
    </source>
</evidence>
<dbReference type="PRINTS" id="PR01349">
    <property type="entry name" value="WNTPROTEIN"/>
</dbReference>
<dbReference type="KEGG" id="apln:108739205"/>